<keyword evidence="1" id="KW-0677">Repeat</keyword>
<proteinExistence type="predicted"/>
<accession>A0A4R0RIZ0</accession>
<reference evidence="2 3" key="1">
    <citation type="submission" date="2018-11" db="EMBL/GenBank/DDBJ databases">
        <title>Genome assembly of Steccherinum ochraceum LE-BIN_3174, the white-rot fungus of the Steccherinaceae family (The Residual Polyporoid clade, Polyporales, Basidiomycota).</title>
        <authorList>
            <person name="Fedorova T.V."/>
            <person name="Glazunova O.A."/>
            <person name="Landesman E.O."/>
            <person name="Moiseenko K.V."/>
            <person name="Psurtseva N.V."/>
            <person name="Savinova O.S."/>
            <person name="Shakhova N.V."/>
            <person name="Tyazhelova T.V."/>
            <person name="Vasina D.V."/>
        </authorList>
    </citation>
    <scope>NUCLEOTIDE SEQUENCE [LARGE SCALE GENOMIC DNA]</scope>
    <source>
        <strain evidence="2 3">LE-BIN_3174</strain>
    </source>
</reference>
<name>A0A4R0RIZ0_9APHY</name>
<dbReference type="InterPro" id="IPR051222">
    <property type="entry name" value="PPR/CCM1_RNA-binding"/>
</dbReference>
<gene>
    <name evidence="2" type="ORF">EIP91_010495</name>
</gene>
<dbReference type="Proteomes" id="UP000292702">
    <property type="component" value="Unassembled WGS sequence"/>
</dbReference>
<organism evidence="2 3">
    <name type="scientific">Steccherinum ochraceum</name>
    <dbReference type="NCBI Taxonomy" id="92696"/>
    <lineage>
        <taxon>Eukaryota</taxon>
        <taxon>Fungi</taxon>
        <taxon>Dikarya</taxon>
        <taxon>Basidiomycota</taxon>
        <taxon>Agaricomycotina</taxon>
        <taxon>Agaricomycetes</taxon>
        <taxon>Polyporales</taxon>
        <taxon>Steccherinaceae</taxon>
        <taxon>Steccherinum</taxon>
    </lineage>
</organism>
<dbReference type="PANTHER" id="PTHR47942">
    <property type="entry name" value="TETRATRICOPEPTIDE REPEAT (TPR)-LIKE SUPERFAMILY PROTEIN-RELATED"/>
    <property type="match status" value="1"/>
</dbReference>
<dbReference type="OrthoDB" id="5588846at2759"/>
<evidence type="ECO:0000313" key="2">
    <source>
        <dbReference type="EMBL" id="TCD68570.1"/>
    </source>
</evidence>
<dbReference type="InterPro" id="IPR002885">
    <property type="entry name" value="PPR_rpt"/>
</dbReference>
<evidence type="ECO:0000313" key="3">
    <source>
        <dbReference type="Proteomes" id="UP000292702"/>
    </source>
</evidence>
<evidence type="ECO:0000256" key="1">
    <source>
        <dbReference type="ARBA" id="ARBA00022737"/>
    </source>
</evidence>
<keyword evidence="3" id="KW-1185">Reference proteome</keyword>
<comment type="caution">
    <text evidence="2">The sequence shown here is derived from an EMBL/GenBank/DDBJ whole genome shotgun (WGS) entry which is preliminary data.</text>
</comment>
<dbReference type="AlphaFoldDB" id="A0A4R0RIZ0"/>
<dbReference type="Pfam" id="PF01535">
    <property type="entry name" value="PPR"/>
    <property type="match status" value="1"/>
</dbReference>
<protein>
    <recommendedName>
        <fullName evidence="4">Pentacotripeptide-repeat region of PRORP domain-containing protein</fullName>
    </recommendedName>
</protein>
<dbReference type="Gene3D" id="1.25.40.10">
    <property type="entry name" value="Tetratricopeptide repeat domain"/>
    <property type="match status" value="1"/>
</dbReference>
<dbReference type="STRING" id="92696.A0A4R0RIZ0"/>
<evidence type="ECO:0008006" key="4">
    <source>
        <dbReference type="Google" id="ProtNLM"/>
    </source>
</evidence>
<dbReference type="EMBL" id="RWJN01000063">
    <property type="protein sequence ID" value="TCD68570.1"/>
    <property type="molecule type" value="Genomic_DNA"/>
</dbReference>
<dbReference type="InterPro" id="IPR011990">
    <property type="entry name" value="TPR-like_helical_dom_sf"/>
</dbReference>
<sequence length="854" mass="94748">MSNCTKLPPALLDLIIARAFAPPILCSTRSALRSPFKRVVDRRHSHAVAYNTTPSAAPYLPPPSLPLAPRPQLPDFVRQAFPDVLSSTPEREMTELEQRVRALTSQNAEESFPDDSLYSDDELLLIYEDLLAMEPSSQQKKGSNVESDAAILKGISERLLPPSTSPFHEQLLRIDLTRLSGKSTDTISAERTSLPDTSVAVSYKDILSRLEELVAEIAPSVTQNGTALRTSEGPSLPISTGVMTEREWSALIRACTQQVDLTAVHSVFDLMKRSASEISEANLNTALTIFAEKGDVQAVESLLQKYLTAAPTDIQRDLHIKSYLRASAVTEVPTKALSILHDYEARALPAPQRTYTRCITHLFSAKSSIGHAHAWDLFSHMRYAAHPVPDATLYSLMIRACATASFSTGVEPERALDLFHEMTVDQRIEPTSGAYTAAILACACSGKKNYVHEAFRLAKQMLDSHRDARGISAFSPDMSLFKALLQGAKRIGDLGRARWLLAEMVKMADDMEFQGAGSSAAMRIDEEAMVHVFNAYAAYRPPFRRSATKVMDASSVLETSAAPQGAEMDASTSSVEQQTDVVDGLQKSSFTHLPPQTRADLIAEVRLLMDQIMEQSKSEGADGSTARFKHVQLTPRLVNAFLSVHYAHSSLQTCIDMYRTVFAELGVSKNARSYVEALERLCMVRKEERPAVKSVADEIWSEWQSIEEAWRQGDSSSLRLSARIVERANSAMIRLFSLTGQIDRALSHVKSFVEKYPFPVVRTPAPRDPYRSTRTILTGARPLVRFTSAVDVPDDTVPPFLTFQEVEVLHHKLIAAKNAEGIKYLTWVCKSYEGALRKRREKTLQGRNTEMDRD</sequence>